<dbReference type="Gene3D" id="3.40.1170.10">
    <property type="entry name" value="DNA repair protein MutS, domain I"/>
    <property type="match status" value="1"/>
</dbReference>
<dbReference type="FunFam" id="3.40.50.300:FF:000870">
    <property type="entry name" value="MutS protein homolog 4"/>
    <property type="match status" value="1"/>
</dbReference>
<dbReference type="OrthoDB" id="10252754at2759"/>
<evidence type="ECO:0000256" key="1">
    <source>
        <dbReference type="ARBA" id="ARBA00007094"/>
    </source>
</evidence>
<dbReference type="InterPro" id="IPR007860">
    <property type="entry name" value="DNA_mmatch_repair_MutS_con_dom"/>
</dbReference>
<protein>
    <recommendedName>
        <fullName evidence="7">DNA mismatch repair protein</fullName>
    </recommendedName>
</protein>
<dbReference type="InterPro" id="IPR000432">
    <property type="entry name" value="DNA_mismatch_repair_MutS_C"/>
</dbReference>
<evidence type="ECO:0000259" key="9">
    <source>
        <dbReference type="PROSITE" id="PS00486"/>
    </source>
</evidence>
<accession>A0A152A9F0</accession>
<evidence type="ECO:0000256" key="6">
    <source>
        <dbReference type="ARBA" id="ARBA00023204"/>
    </source>
</evidence>
<dbReference type="InterPro" id="IPR017261">
    <property type="entry name" value="DNA_mismatch_repair_MutS/MSH"/>
</dbReference>
<feature type="region of interest" description="Disordered" evidence="8">
    <location>
        <begin position="251"/>
        <end position="280"/>
    </location>
</feature>
<dbReference type="FunFam" id="3.40.1170.10:FF:000004">
    <property type="entry name" value="DNA mismatch repair protein"/>
    <property type="match status" value="1"/>
</dbReference>
<evidence type="ECO:0000256" key="7">
    <source>
        <dbReference type="PIRNR" id="PIRNR037677"/>
    </source>
</evidence>
<proteinExistence type="inferred from homology"/>
<dbReference type="SUPFAM" id="SSF53150">
    <property type="entry name" value="DNA repair protein MutS, domain II"/>
    <property type="match status" value="1"/>
</dbReference>
<dbReference type="PIRSF" id="PIRSF037677">
    <property type="entry name" value="DNA_mis_repair_Msh6"/>
    <property type="match status" value="1"/>
</dbReference>
<name>A0A152A9F0_TIELA</name>
<dbReference type="InterPro" id="IPR045076">
    <property type="entry name" value="MutS"/>
</dbReference>
<dbReference type="SMART" id="SM00534">
    <property type="entry name" value="MUTSac"/>
    <property type="match status" value="1"/>
</dbReference>
<dbReference type="GO" id="GO:0005524">
    <property type="term" value="F:ATP binding"/>
    <property type="evidence" value="ECO:0007669"/>
    <property type="project" value="UniProtKB-UniRule"/>
</dbReference>
<organism evidence="10 11">
    <name type="scientific">Tieghemostelium lacteum</name>
    <name type="common">Slime mold</name>
    <name type="synonym">Dictyostelium lacteum</name>
    <dbReference type="NCBI Taxonomy" id="361077"/>
    <lineage>
        <taxon>Eukaryota</taxon>
        <taxon>Amoebozoa</taxon>
        <taxon>Evosea</taxon>
        <taxon>Eumycetozoa</taxon>
        <taxon>Dictyostelia</taxon>
        <taxon>Dictyosteliales</taxon>
        <taxon>Raperosteliaceae</taxon>
        <taxon>Tieghemostelium</taxon>
    </lineage>
</organism>
<sequence>MPRLKIPLKLQEELKTNQPKINSFFNVVTPPSNSTSQSKKVETDKPSPNTSKKKILEDEDDEVLADLKSTSPTSNNTNVTNSGRTRVIKYDISKITAKGSSDESEYDSEEERKKKTTTSSTSKKVLGKKRKKDDSDYESDGDDEKYRLEEETYQKHKSVDVDISMSDNDDEEKEDQDMNDILSIKQDSISIMDNVDVNGEMVSYGITGRVLLPQGTPTFQRDLKSGKKLMKSFDTLQKLREANNAKSAQVFEEGMEQQSDSEDDKKKKKPTAASAKSKGKVTYTPLEQQYMQLKKDNPDTLLMIECGYKFVFFGEDAEVANKVLNIYSYVKKNFLNASIPIQRLSFHLRRLVMAGYKVGVVEQTETAALKAASTSKSKPFERKLSRVYTSSTFIDDQIEDSLDGTIQDCSSNYMISFYEEPIFKSGVDSGESVISFVAVSVKTGEILYDTFKDDLMRNQLSTLLTHLKPNEILMPPTQDVSQKDTSPDTTKTSTTKSKTTVKPLMSELTKKYLKLYYKENSVRVQTMNELLFDYDRALLDLMEFFGDEQESKYQEIKKKLQNGELVCLGVLMQYLKQFIQFSQIFEVLENFKSFKETSHLIMPHSTLVNLEILQNESDKSERGSLFWVMNKTKTHSGKRLFYNWICKPLSHQDAIVSRQEAVDDILRHLKCNSKAYQHIQKLFKSSIPDLQKNLSRIYYRSQCTPKEFVGTLEAFKRVVESFNLIIQEPDSFKSALLQSQIFNPKDNENLMERIKQHLGSLNLEQANEYSTISCEKSRLWKDPNKYPKLLETINQVDQVKEALNGHLKKIRKDLSKPTLEYVHMPKLNYEYLIELPLSFKSIPKDWEKVGNSTTKVARYQSPFIKEQLKLLGQGKETLQIQSQEAWLNFLTEFTNDYVLFSKFIQRLAILDCLVSLGQMSATDGYCKPQFTTEPQISIVAGRHPIVEQLLQEGSYQPNSIELTALQKVQILTGPNMGGKSSFIRQTSLIVIMAQMGCYVPAQSCKLSVVDGIYTRMGAHDEIAKGSSTFFVELQETSEILRKATPRSLVILDELGRGTSTHDGVAIAYSTLKYITEKLKCFCLFVTHYPSIAQLENEYPQMVSNYHMSFIERKEKLTDDIEISRVVFLYQTVKGAATNSYGLNVATLSGIPKPVLIQATLKSNELKQTIQSRNQSNSDNNASEKSNEIIENLKKLLLNKNNNNLLVKLKELQIKI</sequence>
<evidence type="ECO:0000313" key="10">
    <source>
        <dbReference type="EMBL" id="KYR02846.1"/>
    </source>
</evidence>
<dbReference type="OMA" id="INMHAAR"/>
<keyword evidence="6 7" id="KW-0234">DNA repair</keyword>
<comment type="caution">
    <text evidence="10">The sequence shown here is derived from an EMBL/GenBank/DDBJ whole genome shotgun (WGS) entry which is preliminary data.</text>
</comment>
<dbReference type="GO" id="GO:0030983">
    <property type="term" value="F:mismatched DNA binding"/>
    <property type="evidence" value="ECO:0007669"/>
    <property type="project" value="UniProtKB-UniRule"/>
</dbReference>
<dbReference type="Pfam" id="PF00488">
    <property type="entry name" value="MutS_V"/>
    <property type="match status" value="1"/>
</dbReference>
<dbReference type="Pfam" id="PF05188">
    <property type="entry name" value="MutS_II"/>
    <property type="match status" value="1"/>
</dbReference>
<feature type="compositionally biased region" description="Acidic residues" evidence="8">
    <location>
        <begin position="167"/>
        <end position="178"/>
    </location>
</feature>
<dbReference type="SUPFAM" id="SSF48334">
    <property type="entry name" value="DNA repair protein MutS, domain III"/>
    <property type="match status" value="1"/>
</dbReference>
<dbReference type="NCBIfam" id="NF003810">
    <property type="entry name" value="PRK05399.1"/>
    <property type="match status" value="1"/>
</dbReference>
<feature type="domain" description="DNA mismatch repair proteins mutS family" evidence="9">
    <location>
        <begin position="1047"/>
        <end position="1063"/>
    </location>
</feature>
<feature type="compositionally biased region" description="Polar residues" evidence="8">
    <location>
        <begin position="18"/>
        <end position="38"/>
    </location>
</feature>
<dbReference type="PROSITE" id="PS00486">
    <property type="entry name" value="DNA_MISMATCH_REPAIR_2"/>
    <property type="match status" value="1"/>
</dbReference>
<dbReference type="InterPro" id="IPR036187">
    <property type="entry name" value="DNA_mismatch_repair_MutS_sf"/>
</dbReference>
<dbReference type="GO" id="GO:0140664">
    <property type="term" value="F:ATP-dependent DNA damage sensor activity"/>
    <property type="evidence" value="ECO:0007669"/>
    <property type="project" value="InterPro"/>
</dbReference>
<evidence type="ECO:0000256" key="4">
    <source>
        <dbReference type="ARBA" id="ARBA00022840"/>
    </source>
</evidence>
<feature type="compositionally biased region" description="Low complexity" evidence="8">
    <location>
        <begin position="487"/>
        <end position="498"/>
    </location>
</feature>
<gene>
    <name evidence="10" type="ORF">DLAC_00314</name>
</gene>
<dbReference type="AlphaFoldDB" id="A0A152A9F0"/>
<evidence type="ECO:0000256" key="5">
    <source>
        <dbReference type="ARBA" id="ARBA00023125"/>
    </source>
</evidence>
<feature type="region of interest" description="Disordered" evidence="8">
    <location>
        <begin position="18"/>
        <end position="178"/>
    </location>
</feature>
<dbReference type="SUPFAM" id="SSF55271">
    <property type="entry name" value="DNA repair protein MutS, domain I"/>
    <property type="match status" value="1"/>
</dbReference>
<dbReference type="Gene3D" id="3.30.420.110">
    <property type="entry name" value="MutS, connector domain"/>
    <property type="match status" value="1"/>
</dbReference>
<dbReference type="InterPro" id="IPR036678">
    <property type="entry name" value="MutS_con_dom_sf"/>
</dbReference>
<keyword evidence="4 7" id="KW-0067">ATP-binding</keyword>
<dbReference type="InterPro" id="IPR007695">
    <property type="entry name" value="DNA_mismatch_repair_MutS-lik_N"/>
</dbReference>
<dbReference type="Gene3D" id="3.40.50.300">
    <property type="entry name" value="P-loop containing nucleotide triphosphate hydrolases"/>
    <property type="match status" value="1"/>
</dbReference>
<dbReference type="Pfam" id="PF05192">
    <property type="entry name" value="MutS_III"/>
    <property type="match status" value="1"/>
</dbReference>
<dbReference type="Proteomes" id="UP000076078">
    <property type="component" value="Unassembled WGS sequence"/>
</dbReference>
<dbReference type="STRING" id="361077.A0A152A9F0"/>
<dbReference type="GO" id="GO:0032301">
    <property type="term" value="C:MutSalpha complex"/>
    <property type="evidence" value="ECO:0007669"/>
    <property type="project" value="TreeGrafter"/>
</dbReference>
<keyword evidence="2 7" id="KW-0547">Nucleotide-binding</keyword>
<dbReference type="SUPFAM" id="SSF52540">
    <property type="entry name" value="P-loop containing nucleoside triphosphate hydrolases"/>
    <property type="match status" value="1"/>
</dbReference>
<dbReference type="FunCoup" id="A0A152A9F0">
    <property type="interactions" value="343"/>
</dbReference>
<comment type="function">
    <text evidence="7">Component of the post-replicative DNA mismatch repair system (MMR).</text>
</comment>
<dbReference type="Gene3D" id="1.10.1420.10">
    <property type="match status" value="2"/>
</dbReference>
<dbReference type="PANTHER" id="PTHR11361">
    <property type="entry name" value="DNA MISMATCH REPAIR PROTEIN MUTS FAMILY MEMBER"/>
    <property type="match status" value="1"/>
</dbReference>
<dbReference type="SMART" id="SM00533">
    <property type="entry name" value="MUTSd"/>
    <property type="match status" value="1"/>
</dbReference>
<evidence type="ECO:0000256" key="3">
    <source>
        <dbReference type="ARBA" id="ARBA00022763"/>
    </source>
</evidence>
<evidence type="ECO:0000313" key="11">
    <source>
        <dbReference type="Proteomes" id="UP000076078"/>
    </source>
</evidence>
<dbReference type="InterPro" id="IPR016151">
    <property type="entry name" value="DNA_mismatch_repair_MutS_N"/>
</dbReference>
<reference evidence="10 11" key="1">
    <citation type="submission" date="2015-12" db="EMBL/GenBank/DDBJ databases">
        <title>Dictyostelia acquired genes for synthesis and detection of signals that induce cell-type specialization by lateral gene transfer from prokaryotes.</title>
        <authorList>
            <person name="Gloeckner G."/>
            <person name="Schaap P."/>
        </authorList>
    </citation>
    <scope>NUCLEOTIDE SEQUENCE [LARGE SCALE GENOMIC DNA]</scope>
    <source>
        <strain evidence="10 11">TK</strain>
    </source>
</reference>
<dbReference type="InterPro" id="IPR027417">
    <property type="entry name" value="P-loop_NTPase"/>
</dbReference>
<keyword evidence="11" id="KW-1185">Reference proteome</keyword>
<dbReference type="InParanoid" id="A0A152A9F0"/>
<comment type="similarity">
    <text evidence="1">Belongs to the DNA mismatch repair MutS family. MSH3 subfamily.</text>
</comment>
<dbReference type="EMBL" id="LODT01000001">
    <property type="protein sequence ID" value="KYR02846.1"/>
    <property type="molecule type" value="Genomic_DNA"/>
</dbReference>
<evidence type="ECO:0000256" key="2">
    <source>
        <dbReference type="ARBA" id="ARBA00022741"/>
    </source>
</evidence>
<keyword evidence="5 7" id="KW-0238">DNA-binding</keyword>
<dbReference type="Pfam" id="PF01624">
    <property type="entry name" value="MutS_I"/>
    <property type="match status" value="1"/>
</dbReference>
<dbReference type="PANTHER" id="PTHR11361:SF153">
    <property type="entry name" value="DNA MISMATCH REPAIR PROTEIN MSH3"/>
    <property type="match status" value="1"/>
</dbReference>
<dbReference type="InterPro" id="IPR007696">
    <property type="entry name" value="DNA_mismatch_repair_MutS_core"/>
</dbReference>
<dbReference type="GO" id="GO:0006298">
    <property type="term" value="P:mismatch repair"/>
    <property type="evidence" value="ECO:0007669"/>
    <property type="project" value="InterPro"/>
</dbReference>
<evidence type="ECO:0000256" key="8">
    <source>
        <dbReference type="SAM" id="MobiDB-lite"/>
    </source>
</evidence>
<feature type="region of interest" description="Disordered" evidence="8">
    <location>
        <begin position="474"/>
        <end position="498"/>
    </location>
</feature>
<feature type="compositionally biased region" description="Basic and acidic residues" evidence="8">
    <location>
        <begin position="144"/>
        <end position="160"/>
    </location>
</feature>
<feature type="compositionally biased region" description="Low complexity" evidence="8">
    <location>
        <begin position="69"/>
        <end position="82"/>
    </location>
</feature>
<keyword evidence="3 7" id="KW-0227">DNA damage</keyword>
<feature type="compositionally biased region" description="Acidic residues" evidence="8">
    <location>
        <begin position="253"/>
        <end position="262"/>
    </location>
</feature>